<dbReference type="RefSeq" id="WP_243832658.1">
    <property type="nucleotide sequence ID" value="NZ_SOAG01000006.1"/>
</dbReference>
<dbReference type="InterPro" id="IPR017850">
    <property type="entry name" value="Alkaline_phosphatase_core_sf"/>
</dbReference>
<protein>
    <submittedName>
        <fullName evidence="2">Type I phosphodiesterase/nucleotide pyrophosphatase</fullName>
    </submittedName>
</protein>
<reference evidence="2 3" key="1">
    <citation type="submission" date="2019-03" db="EMBL/GenBank/DDBJ databases">
        <title>Genomic Encyclopedia of Archaeal and Bacterial Type Strains, Phase II (KMG-II): from individual species to whole genera.</title>
        <authorList>
            <person name="Goeker M."/>
        </authorList>
    </citation>
    <scope>NUCLEOTIDE SEQUENCE [LARGE SCALE GENOMIC DNA]</scope>
    <source>
        <strain evidence="2 3">DSM 28213</strain>
    </source>
</reference>
<dbReference type="Gene3D" id="3.40.720.10">
    <property type="entry name" value="Alkaline Phosphatase, subunit A"/>
    <property type="match status" value="1"/>
</dbReference>
<dbReference type="AlphaFoldDB" id="A0A4V3E905"/>
<keyword evidence="3" id="KW-1185">Reference proteome</keyword>
<dbReference type="PANTHER" id="PTHR10151">
    <property type="entry name" value="ECTONUCLEOTIDE PYROPHOSPHATASE/PHOSPHODIESTERASE"/>
    <property type="match status" value="1"/>
</dbReference>
<dbReference type="GO" id="GO:0016787">
    <property type="term" value="F:hydrolase activity"/>
    <property type="evidence" value="ECO:0007669"/>
    <property type="project" value="UniProtKB-ARBA"/>
</dbReference>
<dbReference type="PANTHER" id="PTHR10151:SF120">
    <property type="entry name" value="BIS(5'-ADENOSYL)-TRIPHOSPHATASE"/>
    <property type="match status" value="1"/>
</dbReference>
<organism evidence="2 3">
    <name type="scientific">Myroides indicus</name>
    <dbReference type="NCBI Taxonomy" id="1323422"/>
    <lineage>
        <taxon>Bacteria</taxon>
        <taxon>Pseudomonadati</taxon>
        <taxon>Bacteroidota</taxon>
        <taxon>Flavobacteriia</taxon>
        <taxon>Flavobacteriales</taxon>
        <taxon>Flavobacteriaceae</taxon>
        <taxon>Myroides</taxon>
    </lineage>
</organism>
<sequence>MRVKYGKLLMYGFSLFFSFSALASDKKQRKTVFVIVDGIAYDMLAKTATPNIDYIAAKGSLIPAYIGGKKDSYSQTPTISAVGYNSLLTGTWVNKHNVWDNGIADPNYNYPTLFRLIKDQKPELKTAVFSTWEDNRTKLIGEGLTETNQIKMDYAFDGLELDEFRYPHDNNSEYIKEVDNAVVHRASEYIAKYAPDLSWVYLQYTDDMGHRYGDGKKLYEGITFEDELIGKLYKAIEYREKNFDEEWLFVVTTDHGRTETDGKHHGGQSDRERSVWILSNQAEWIANTNKFTPSVVDIAPSIADFMKLDIPIETKREWDGNSMFDNVEVEGLTAEVKGSKLNVYWNYNASVGSRSAEIWLATTNHVKSGGKDEYILLGKADLSKEKASFKVKKSETGFYKIFLKSEVGNLNTWIL</sequence>
<proteinExistence type="predicted"/>
<evidence type="ECO:0000256" key="1">
    <source>
        <dbReference type="SAM" id="SignalP"/>
    </source>
</evidence>
<name>A0A4V3E905_9FLAO</name>
<feature type="chain" id="PRO_5020735238" evidence="1">
    <location>
        <begin position="24"/>
        <end position="415"/>
    </location>
</feature>
<gene>
    <name evidence="2" type="ORF">C8P70_10683</name>
</gene>
<dbReference type="Proteomes" id="UP000295215">
    <property type="component" value="Unassembled WGS sequence"/>
</dbReference>
<comment type="caution">
    <text evidence="2">The sequence shown here is derived from an EMBL/GenBank/DDBJ whole genome shotgun (WGS) entry which is preliminary data.</text>
</comment>
<feature type="signal peptide" evidence="1">
    <location>
        <begin position="1"/>
        <end position="23"/>
    </location>
</feature>
<dbReference type="Pfam" id="PF01663">
    <property type="entry name" value="Phosphodiest"/>
    <property type="match status" value="1"/>
</dbReference>
<evidence type="ECO:0000313" key="3">
    <source>
        <dbReference type="Proteomes" id="UP000295215"/>
    </source>
</evidence>
<dbReference type="InterPro" id="IPR002591">
    <property type="entry name" value="Phosphodiest/P_Trfase"/>
</dbReference>
<keyword evidence="1" id="KW-0732">Signal</keyword>
<dbReference type="SUPFAM" id="SSF53649">
    <property type="entry name" value="Alkaline phosphatase-like"/>
    <property type="match status" value="1"/>
</dbReference>
<dbReference type="EMBL" id="SOAG01000006">
    <property type="protein sequence ID" value="TDS63651.1"/>
    <property type="molecule type" value="Genomic_DNA"/>
</dbReference>
<evidence type="ECO:0000313" key="2">
    <source>
        <dbReference type="EMBL" id="TDS63651.1"/>
    </source>
</evidence>
<accession>A0A4V3E905</accession>